<dbReference type="InterPro" id="IPR036113">
    <property type="entry name" value="Asp/Glu-ADT_sf_sub_c"/>
</dbReference>
<protein>
    <recommendedName>
        <fullName evidence="2">Aspartyl/glutamyl-tRNA(Asn/Gln) amidotransferase subunit C</fullName>
        <shortName evidence="2">Asp/Glu-ADT subunit C</shortName>
        <ecNumber evidence="2">6.3.5.-</ecNumber>
    </recommendedName>
</protein>
<comment type="caution">
    <text evidence="3">The sequence shown here is derived from an EMBL/GenBank/DDBJ whole genome shotgun (WGS) entry which is preliminary data.</text>
</comment>
<dbReference type="GO" id="GO:0006450">
    <property type="term" value="P:regulation of translational fidelity"/>
    <property type="evidence" value="ECO:0007669"/>
    <property type="project" value="InterPro"/>
</dbReference>
<proteinExistence type="inferred from homology"/>
<dbReference type="PANTHER" id="PTHR15004">
    <property type="entry name" value="GLUTAMYL-TRNA(GLN) AMIDOTRANSFERASE SUBUNIT C, MITOCHONDRIAL"/>
    <property type="match status" value="1"/>
</dbReference>
<dbReference type="GO" id="GO:0070681">
    <property type="term" value="P:glutaminyl-tRNAGln biosynthesis via transamidation"/>
    <property type="evidence" value="ECO:0007669"/>
    <property type="project" value="TreeGrafter"/>
</dbReference>
<comment type="similarity">
    <text evidence="2">Belongs to the GatC family.</text>
</comment>
<dbReference type="GO" id="GO:0005524">
    <property type="term" value="F:ATP binding"/>
    <property type="evidence" value="ECO:0007669"/>
    <property type="project" value="UniProtKB-KW"/>
</dbReference>
<keyword evidence="3" id="KW-0808">Transferase</keyword>
<dbReference type="SUPFAM" id="SSF141000">
    <property type="entry name" value="Glu-tRNAGln amidotransferase C subunit"/>
    <property type="match status" value="1"/>
</dbReference>
<dbReference type="Gene3D" id="1.10.20.60">
    <property type="entry name" value="Glu-tRNAGln amidotransferase C subunit, N-terminal domain"/>
    <property type="match status" value="1"/>
</dbReference>
<comment type="catalytic activity">
    <reaction evidence="2">
        <text>L-glutamyl-tRNA(Gln) + L-glutamine + ATP + H2O = L-glutaminyl-tRNA(Gln) + L-glutamate + ADP + phosphate + H(+)</text>
        <dbReference type="Rhea" id="RHEA:17521"/>
        <dbReference type="Rhea" id="RHEA-COMP:9681"/>
        <dbReference type="Rhea" id="RHEA-COMP:9684"/>
        <dbReference type="ChEBI" id="CHEBI:15377"/>
        <dbReference type="ChEBI" id="CHEBI:15378"/>
        <dbReference type="ChEBI" id="CHEBI:29985"/>
        <dbReference type="ChEBI" id="CHEBI:30616"/>
        <dbReference type="ChEBI" id="CHEBI:43474"/>
        <dbReference type="ChEBI" id="CHEBI:58359"/>
        <dbReference type="ChEBI" id="CHEBI:78520"/>
        <dbReference type="ChEBI" id="CHEBI:78521"/>
        <dbReference type="ChEBI" id="CHEBI:456216"/>
    </reaction>
</comment>
<dbReference type="InterPro" id="IPR003837">
    <property type="entry name" value="GatC"/>
</dbReference>
<dbReference type="EC" id="6.3.5.-" evidence="2"/>
<reference evidence="3" key="1">
    <citation type="journal article" date="2020" name="mSystems">
        <title>Genome- and Community-Level Interaction Insights into Carbon Utilization and Element Cycling Functions of Hydrothermarchaeota in Hydrothermal Sediment.</title>
        <authorList>
            <person name="Zhou Z."/>
            <person name="Liu Y."/>
            <person name="Xu W."/>
            <person name="Pan J."/>
            <person name="Luo Z.H."/>
            <person name="Li M."/>
        </authorList>
    </citation>
    <scope>NUCLEOTIDE SEQUENCE [LARGE SCALE GENOMIC DNA]</scope>
    <source>
        <strain evidence="3">SpSt-767</strain>
    </source>
</reference>
<dbReference type="GO" id="GO:0016740">
    <property type="term" value="F:transferase activity"/>
    <property type="evidence" value="ECO:0007669"/>
    <property type="project" value="UniProtKB-KW"/>
</dbReference>
<evidence type="ECO:0000256" key="2">
    <source>
        <dbReference type="HAMAP-Rule" id="MF_00122"/>
    </source>
</evidence>
<keyword evidence="2" id="KW-0547">Nucleotide-binding</keyword>
<comment type="catalytic activity">
    <reaction evidence="2">
        <text>L-aspartyl-tRNA(Asn) + L-glutamine + ATP + H2O = L-asparaginyl-tRNA(Asn) + L-glutamate + ADP + phosphate + 2 H(+)</text>
        <dbReference type="Rhea" id="RHEA:14513"/>
        <dbReference type="Rhea" id="RHEA-COMP:9674"/>
        <dbReference type="Rhea" id="RHEA-COMP:9677"/>
        <dbReference type="ChEBI" id="CHEBI:15377"/>
        <dbReference type="ChEBI" id="CHEBI:15378"/>
        <dbReference type="ChEBI" id="CHEBI:29985"/>
        <dbReference type="ChEBI" id="CHEBI:30616"/>
        <dbReference type="ChEBI" id="CHEBI:43474"/>
        <dbReference type="ChEBI" id="CHEBI:58359"/>
        <dbReference type="ChEBI" id="CHEBI:78515"/>
        <dbReference type="ChEBI" id="CHEBI:78516"/>
        <dbReference type="ChEBI" id="CHEBI:456216"/>
    </reaction>
</comment>
<dbReference type="GO" id="GO:0006412">
    <property type="term" value="P:translation"/>
    <property type="evidence" value="ECO:0007669"/>
    <property type="project" value="UniProtKB-UniRule"/>
</dbReference>
<dbReference type="Pfam" id="PF02686">
    <property type="entry name" value="GatC"/>
    <property type="match status" value="1"/>
</dbReference>
<evidence type="ECO:0000313" key="3">
    <source>
        <dbReference type="EMBL" id="HHS29939.1"/>
    </source>
</evidence>
<dbReference type="GO" id="GO:0050567">
    <property type="term" value="F:glutaminyl-tRNA synthase (glutamine-hydrolyzing) activity"/>
    <property type="evidence" value="ECO:0007669"/>
    <property type="project" value="UniProtKB-UniRule"/>
</dbReference>
<dbReference type="HAMAP" id="MF_00122">
    <property type="entry name" value="GatC"/>
    <property type="match status" value="1"/>
</dbReference>
<dbReference type="NCBIfam" id="TIGR00135">
    <property type="entry name" value="gatC"/>
    <property type="match status" value="1"/>
</dbReference>
<keyword evidence="2" id="KW-0436">Ligase</keyword>
<evidence type="ECO:0000256" key="1">
    <source>
        <dbReference type="ARBA" id="ARBA00022840"/>
    </source>
</evidence>
<comment type="subunit">
    <text evidence="2">Heterotrimer of A, B and C subunits.</text>
</comment>
<keyword evidence="2" id="KW-0648">Protein biosynthesis</keyword>
<sequence length="94" mass="10382">MALTREEVLHVAELARLSLRPEVVDLLTRQLNDILAYVEKLQEVDTTGVPPMAHAVPVLNVFREDEVAPGLSREEGLANAPAREEGTFVVPRVI</sequence>
<accession>A0A7V6DQ81</accession>
<comment type="function">
    <text evidence="2">Allows the formation of correctly charged Asn-tRNA(Asn) or Gln-tRNA(Gln) through the transamidation of misacylated Asp-tRNA(Asn) or Glu-tRNA(Gln) in organisms which lack either or both of asparaginyl-tRNA or glutaminyl-tRNA synthetases. The reaction takes place in the presence of glutamine and ATP through an activated phospho-Asp-tRNA(Asn) or phospho-Glu-tRNA(Gln).</text>
</comment>
<gene>
    <name evidence="2 3" type="primary">gatC</name>
    <name evidence="3" type="ORF">ENV52_09605</name>
</gene>
<dbReference type="AlphaFoldDB" id="A0A7V6DQ81"/>
<name>A0A7V6DQ81_9BACT</name>
<organism evidence="3">
    <name type="scientific">Desulfobacca acetoxidans</name>
    <dbReference type="NCBI Taxonomy" id="60893"/>
    <lineage>
        <taxon>Bacteria</taxon>
        <taxon>Pseudomonadati</taxon>
        <taxon>Thermodesulfobacteriota</taxon>
        <taxon>Desulfobaccia</taxon>
        <taxon>Desulfobaccales</taxon>
        <taxon>Desulfobaccaceae</taxon>
        <taxon>Desulfobacca</taxon>
    </lineage>
</organism>
<dbReference type="EMBL" id="DTGR01000154">
    <property type="protein sequence ID" value="HHS29939.1"/>
    <property type="molecule type" value="Genomic_DNA"/>
</dbReference>
<keyword evidence="1 2" id="KW-0067">ATP-binding</keyword>
<dbReference type="PANTHER" id="PTHR15004:SF0">
    <property type="entry name" value="GLUTAMYL-TRNA(GLN) AMIDOTRANSFERASE SUBUNIT C, MITOCHONDRIAL"/>
    <property type="match status" value="1"/>
</dbReference>